<reference evidence="2 3" key="1">
    <citation type="submission" date="2019-03" db="EMBL/GenBank/DDBJ databases">
        <title>First draft genome of Liparis tanakae, snailfish: a comprehensive survey of snailfish specific genes.</title>
        <authorList>
            <person name="Kim W."/>
            <person name="Song I."/>
            <person name="Jeong J.-H."/>
            <person name="Kim D."/>
            <person name="Kim S."/>
            <person name="Ryu S."/>
            <person name="Song J.Y."/>
            <person name="Lee S.K."/>
        </authorList>
    </citation>
    <scope>NUCLEOTIDE SEQUENCE [LARGE SCALE GENOMIC DNA]</scope>
    <source>
        <tissue evidence="2">Muscle</tissue>
    </source>
</reference>
<gene>
    <name evidence="2" type="ORF">EYF80_017116</name>
</gene>
<name>A0A4Z2I3V7_9TELE</name>
<feature type="region of interest" description="Disordered" evidence="1">
    <location>
        <begin position="402"/>
        <end position="421"/>
    </location>
</feature>
<dbReference type="OrthoDB" id="10648732at2759"/>
<proteinExistence type="predicted"/>
<keyword evidence="3" id="KW-1185">Reference proteome</keyword>
<comment type="caution">
    <text evidence="2">The sequence shown here is derived from an EMBL/GenBank/DDBJ whole genome shotgun (WGS) entry which is preliminary data.</text>
</comment>
<feature type="compositionally biased region" description="Basic and acidic residues" evidence="1">
    <location>
        <begin position="146"/>
        <end position="155"/>
    </location>
</feature>
<feature type="region of interest" description="Disordered" evidence="1">
    <location>
        <begin position="134"/>
        <end position="168"/>
    </location>
</feature>
<sequence length="786" mass="83225">MGEDGREGGREADVCQGGLGTMLPIWKQLLLDLDTLMDGEIFLGCPAELADRDPINHSRLLPSLTGTHPNEDPQHQSWGVCLALCDRALRGGNEAGEDPIDHKGRELTKGSSRLARLGLLAQADVLMGPAQDGWLRGKVSLPRSPQTERKIKQWQEDPEAPGPRGPAASLRVRATGDPVMDVPQGSSLWEAACHGGTKATAQKTKSMEAMGVVQSVLRPASSRPGELCVNGLLLPLLRTVGLRHGGHPGGVGDRGVHRPLAGTHVAEAGVQAGALAGRMAVVGVGTALMGGQGVLLLLLLLGHPGIGPMADRGAAEAIAAGVASLGCSRHSSMAVRWQVLIKLIDIEAAHVGYDLAAQLANVHSSKVDVELATGALLYRASLALQSGPKRRWLSDGRVFSVSEPDPDGHGEPAESSDMLGLGASDSGECGCRTLPSPAVSQALVGMDALPRPKDHKPGEGEGATQDASSSTGAFNLQLKVKANTGARGEGLSYIQDLSCVSGRPGCQIEMTRMAQCKASTGMLRVGIASSPRSQPTVPRQIALLLGPDISGRLRLAKEPSETRRERNCPVSLSHLSVHPLRPAFRPGLLIVSLGEVVVAQRWRSCTYQVVFCAPIHSDKHIAREEYVTFGERGVWPIFVSVSRASLHLAEWSSAPLRELLRREVDRGLWTMIASIFVCSVGLSEDFAAEQSSTADDAVRTDRLIVETCPSPSGYPSDSGNRKVFPVDILRLRSIQCPSKLSTQRASPSGAGNHTAFARKKSEGMKSGVAPGRLRQNPAHISSSQLS</sequence>
<feature type="compositionally biased region" description="Basic and acidic residues" evidence="1">
    <location>
        <begin position="450"/>
        <end position="459"/>
    </location>
</feature>
<feature type="region of interest" description="Disordered" evidence="1">
    <location>
        <begin position="448"/>
        <end position="470"/>
    </location>
</feature>
<evidence type="ECO:0000313" key="2">
    <source>
        <dbReference type="EMBL" id="TNN72667.1"/>
    </source>
</evidence>
<feature type="compositionally biased region" description="Polar residues" evidence="1">
    <location>
        <begin position="739"/>
        <end position="751"/>
    </location>
</feature>
<evidence type="ECO:0000313" key="3">
    <source>
        <dbReference type="Proteomes" id="UP000314294"/>
    </source>
</evidence>
<protein>
    <submittedName>
        <fullName evidence="2">Uncharacterized protein</fullName>
    </submittedName>
</protein>
<organism evidence="2 3">
    <name type="scientific">Liparis tanakae</name>
    <name type="common">Tanaka's snailfish</name>
    <dbReference type="NCBI Taxonomy" id="230148"/>
    <lineage>
        <taxon>Eukaryota</taxon>
        <taxon>Metazoa</taxon>
        <taxon>Chordata</taxon>
        <taxon>Craniata</taxon>
        <taxon>Vertebrata</taxon>
        <taxon>Euteleostomi</taxon>
        <taxon>Actinopterygii</taxon>
        <taxon>Neopterygii</taxon>
        <taxon>Teleostei</taxon>
        <taxon>Neoteleostei</taxon>
        <taxon>Acanthomorphata</taxon>
        <taxon>Eupercaria</taxon>
        <taxon>Perciformes</taxon>
        <taxon>Cottioidei</taxon>
        <taxon>Cottales</taxon>
        <taxon>Liparidae</taxon>
        <taxon>Liparis</taxon>
    </lineage>
</organism>
<evidence type="ECO:0000256" key="1">
    <source>
        <dbReference type="SAM" id="MobiDB-lite"/>
    </source>
</evidence>
<dbReference type="AlphaFoldDB" id="A0A4Z2I3V7"/>
<dbReference type="EMBL" id="SRLO01000134">
    <property type="protein sequence ID" value="TNN72667.1"/>
    <property type="molecule type" value="Genomic_DNA"/>
</dbReference>
<dbReference type="Proteomes" id="UP000314294">
    <property type="component" value="Unassembled WGS sequence"/>
</dbReference>
<feature type="region of interest" description="Disordered" evidence="1">
    <location>
        <begin position="739"/>
        <end position="786"/>
    </location>
</feature>
<accession>A0A4Z2I3V7</accession>